<protein>
    <submittedName>
        <fullName evidence="2">Uncharacterized protein</fullName>
    </submittedName>
</protein>
<dbReference type="Proteomes" id="UP001221142">
    <property type="component" value="Unassembled WGS sequence"/>
</dbReference>
<feature type="region of interest" description="Disordered" evidence="1">
    <location>
        <begin position="1"/>
        <end position="211"/>
    </location>
</feature>
<evidence type="ECO:0000256" key="1">
    <source>
        <dbReference type="SAM" id="MobiDB-lite"/>
    </source>
</evidence>
<dbReference type="EMBL" id="JARKIF010000084">
    <property type="protein sequence ID" value="KAJ7604991.1"/>
    <property type="molecule type" value="Genomic_DNA"/>
</dbReference>
<reference evidence="2" key="1">
    <citation type="submission" date="2023-03" db="EMBL/GenBank/DDBJ databases">
        <title>Massive genome expansion in bonnet fungi (Mycena s.s.) driven by repeated elements and novel gene families across ecological guilds.</title>
        <authorList>
            <consortium name="Lawrence Berkeley National Laboratory"/>
            <person name="Harder C.B."/>
            <person name="Miyauchi S."/>
            <person name="Viragh M."/>
            <person name="Kuo A."/>
            <person name="Thoen E."/>
            <person name="Andreopoulos B."/>
            <person name="Lu D."/>
            <person name="Skrede I."/>
            <person name="Drula E."/>
            <person name="Henrissat B."/>
            <person name="Morin E."/>
            <person name="Kohler A."/>
            <person name="Barry K."/>
            <person name="LaButti K."/>
            <person name="Morin E."/>
            <person name="Salamov A."/>
            <person name="Lipzen A."/>
            <person name="Mereny Z."/>
            <person name="Hegedus B."/>
            <person name="Baldrian P."/>
            <person name="Stursova M."/>
            <person name="Weitz H."/>
            <person name="Taylor A."/>
            <person name="Grigoriev I.V."/>
            <person name="Nagy L.G."/>
            <person name="Martin F."/>
            <person name="Kauserud H."/>
        </authorList>
    </citation>
    <scope>NUCLEOTIDE SEQUENCE</scope>
    <source>
        <strain evidence="2">9284</strain>
    </source>
</reference>
<evidence type="ECO:0000313" key="3">
    <source>
        <dbReference type="Proteomes" id="UP001221142"/>
    </source>
</evidence>
<accession>A0AAD7AYY3</accession>
<feature type="compositionally biased region" description="Low complexity" evidence="1">
    <location>
        <begin position="136"/>
        <end position="149"/>
    </location>
</feature>
<feature type="compositionally biased region" description="Acidic residues" evidence="1">
    <location>
        <begin position="150"/>
        <end position="174"/>
    </location>
</feature>
<sequence length="211" mass="22634">MSTTQTDPQKAAAQQQAKAKRKAELALETQKLIAAGAGKRSVKPAKNAEGQPVSAILKKPKGQLAPVKNQANSLSATRKRAQSTATPNPEASKKQRRQSRPPPPAAIDDEDAGPHSTPATVVTKLKSTGKTTNPTSSVSQRQQVHVSAESADDDEVDLDEDDDESSAEEEDWENLDVSGDESVSSEMLVQERPRIITRSTAQDESAHQDHP</sequence>
<dbReference type="AlphaFoldDB" id="A0AAD7AYY3"/>
<gene>
    <name evidence="2" type="ORF">FB45DRAFT_1069708</name>
</gene>
<organism evidence="2 3">
    <name type="scientific">Roridomyces roridus</name>
    <dbReference type="NCBI Taxonomy" id="1738132"/>
    <lineage>
        <taxon>Eukaryota</taxon>
        <taxon>Fungi</taxon>
        <taxon>Dikarya</taxon>
        <taxon>Basidiomycota</taxon>
        <taxon>Agaricomycotina</taxon>
        <taxon>Agaricomycetes</taxon>
        <taxon>Agaricomycetidae</taxon>
        <taxon>Agaricales</taxon>
        <taxon>Marasmiineae</taxon>
        <taxon>Mycenaceae</taxon>
        <taxon>Roridomyces</taxon>
    </lineage>
</organism>
<comment type="caution">
    <text evidence="2">The sequence shown here is derived from an EMBL/GenBank/DDBJ whole genome shotgun (WGS) entry which is preliminary data.</text>
</comment>
<name>A0AAD7AYY3_9AGAR</name>
<keyword evidence="3" id="KW-1185">Reference proteome</keyword>
<feature type="compositionally biased region" description="Polar residues" evidence="1">
    <location>
        <begin position="69"/>
        <end position="89"/>
    </location>
</feature>
<proteinExistence type="predicted"/>
<evidence type="ECO:0000313" key="2">
    <source>
        <dbReference type="EMBL" id="KAJ7604991.1"/>
    </source>
</evidence>
<feature type="compositionally biased region" description="Polar residues" evidence="1">
    <location>
        <begin position="117"/>
        <end position="135"/>
    </location>
</feature>